<comment type="caution">
    <text evidence="2">The sequence shown here is derived from an EMBL/GenBank/DDBJ whole genome shotgun (WGS) entry which is preliminary data.</text>
</comment>
<dbReference type="STRING" id="77020.A0A0M9VNV7"/>
<dbReference type="RefSeq" id="XP_017991214.1">
    <property type="nucleotide sequence ID" value="XM_018136289.1"/>
</dbReference>
<dbReference type="Proteomes" id="UP000037751">
    <property type="component" value="Unassembled WGS sequence"/>
</dbReference>
<accession>A0A0M9VNV7</accession>
<feature type="compositionally biased region" description="Low complexity" evidence="1">
    <location>
        <begin position="193"/>
        <end position="215"/>
    </location>
</feature>
<dbReference type="OrthoDB" id="2555325at2759"/>
<evidence type="ECO:0000313" key="2">
    <source>
        <dbReference type="EMBL" id="KOS13582.1"/>
    </source>
</evidence>
<sequence length="325" mass="34126">MTAFKVRLRVPSAVSSSAASGDTSTEKKPSTVDTTADVSMQSDSQAMSSEDELADEPLATPSTPSAGAGAEIKEDTSGKSSPSTDASKPKRAKPRRMGPPAGSISAVAATLTLEELDALPSAKRRKGLKTRGAPGPGRGWRKGLSKGQKPVYRLPGSDISTADLPQNQSVQPTTPVSFVKNSETSMTTKRAKSTSSPAPAPAASTSSSSRSSSSKVTENAVDQAFLYPSIPSLKEMPTILPLARVPNFIPAVASFEKPSVHLTVRPWHHRSREIQSIGGRVWRAPVWLSEKKQDTEAEAEAETDLAKDDTADDTASVDTAVTTAA</sequence>
<reference evidence="2 3" key="1">
    <citation type="submission" date="2015-07" db="EMBL/GenBank/DDBJ databases">
        <title>Draft Genome Sequence of Malassezia furfur CBS1878 and Malassezia pachydermatis CBS1879.</title>
        <authorList>
            <person name="Triana S."/>
            <person name="Ohm R."/>
            <person name="Gonzalez A."/>
            <person name="DeCock H."/>
            <person name="Restrepo S."/>
            <person name="Celis A."/>
        </authorList>
    </citation>
    <scope>NUCLEOTIDE SEQUENCE [LARGE SCALE GENOMIC DNA]</scope>
    <source>
        <strain evidence="2 3">CBS 1879</strain>
    </source>
</reference>
<dbReference type="EMBL" id="LGAV01000005">
    <property type="protein sequence ID" value="KOS13582.1"/>
    <property type="molecule type" value="Genomic_DNA"/>
</dbReference>
<feature type="compositionally biased region" description="Polar residues" evidence="1">
    <location>
        <begin position="31"/>
        <end position="48"/>
    </location>
</feature>
<dbReference type="AlphaFoldDB" id="A0A0M9VNV7"/>
<feature type="region of interest" description="Disordered" evidence="1">
    <location>
        <begin position="291"/>
        <end position="325"/>
    </location>
</feature>
<feature type="compositionally biased region" description="Low complexity" evidence="1">
    <location>
        <begin position="313"/>
        <end position="325"/>
    </location>
</feature>
<evidence type="ECO:0000313" key="3">
    <source>
        <dbReference type="Proteomes" id="UP000037751"/>
    </source>
</evidence>
<name>A0A0M9VNV7_9BASI</name>
<evidence type="ECO:0000256" key="1">
    <source>
        <dbReference type="SAM" id="MobiDB-lite"/>
    </source>
</evidence>
<dbReference type="GeneID" id="28728164"/>
<dbReference type="VEuPathDB" id="FungiDB:Malapachy_1791"/>
<keyword evidence="3" id="KW-1185">Reference proteome</keyword>
<gene>
    <name evidence="2" type="ORF">Malapachy_1791</name>
</gene>
<feature type="compositionally biased region" description="Polar residues" evidence="1">
    <location>
        <begin position="158"/>
        <end position="188"/>
    </location>
</feature>
<protein>
    <submittedName>
        <fullName evidence="2">Uncharacterized protein</fullName>
    </submittedName>
</protein>
<feature type="region of interest" description="Disordered" evidence="1">
    <location>
        <begin position="1"/>
        <end position="218"/>
    </location>
</feature>
<proteinExistence type="predicted"/>
<organism evidence="2 3">
    <name type="scientific">Malassezia pachydermatis</name>
    <dbReference type="NCBI Taxonomy" id="77020"/>
    <lineage>
        <taxon>Eukaryota</taxon>
        <taxon>Fungi</taxon>
        <taxon>Dikarya</taxon>
        <taxon>Basidiomycota</taxon>
        <taxon>Ustilaginomycotina</taxon>
        <taxon>Malasseziomycetes</taxon>
        <taxon>Malasseziales</taxon>
        <taxon>Malasseziaceae</taxon>
        <taxon>Malassezia</taxon>
    </lineage>
</organism>